<gene>
    <name evidence="2" type="ORF">CEXT_594801</name>
</gene>
<sequence length="77" mass="8210">MSSRKITTQCHPLAFLNLVTAATDLSTDLFTESVMSQAPLPDVIMFTLPSPSAASVKSPLMTFAVDGTNLSHIVTDK</sequence>
<dbReference type="AlphaFoldDB" id="A0AAV4QKY5"/>
<organism evidence="2 3">
    <name type="scientific">Caerostris extrusa</name>
    <name type="common">Bark spider</name>
    <name type="synonym">Caerostris bankana</name>
    <dbReference type="NCBI Taxonomy" id="172846"/>
    <lineage>
        <taxon>Eukaryota</taxon>
        <taxon>Metazoa</taxon>
        <taxon>Ecdysozoa</taxon>
        <taxon>Arthropoda</taxon>
        <taxon>Chelicerata</taxon>
        <taxon>Arachnida</taxon>
        <taxon>Araneae</taxon>
        <taxon>Araneomorphae</taxon>
        <taxon>Entelegynae</taxon>
        <taxon>Araneoidea</taxon>
        <taxon>Araneidae</taxon>
        <taxon>Caerostris</taxon>
    </lineage>
</organism>
<name>A0AAV4QKY5_CAEEX</name>
<dbReference type="EMBL" id="BPLR01006286">
    <property type="protein sequence ID" value="GIY08756.1"/>
    <property type="molecule type" value="Genomic_DNA"/>
</dbReference>
<evidence type="ECO:0000313" key="3">
    <source>
        <dbReference type="Proteomes" id="UP001054945"/>
    </source>
</evidence>
<keyword evidence="3" id="KW-1185">Reference proteome</keyword>
<evidence type="ECO:0000256" key="1">
    <source>
        <dbReference type="SAM" id="SignalP"/>
    </source>
</evidence>
<keyword evidence="1" id="KW-0732">Signal</keyword>
<comment type="caution">
    <text evidence="2">The sequence shown here is derived from an EMBL/GenBank/DDBJ whole genome shotgun (WGS) entry which is preliminary data.</text>
</comment>
<feature type="chain" id="PRO_5043752772" evidence="1">
    <location>
        <begin position="22"/>
        <end position="77"/>
    </location>
</feature>
<evidence type="ECO:0000313" key="2">
    <source>
        <dbReference type="EMBL" id="GIY08756.1"/>
    </source>
</evidence>
<protein>
    <submittedName>
        <fullName evidence="2">Uncharacterized protein</fullName>
    </submittedName>
</protein>
<reference evidence="2 3" key="1">
    <citation type="submission" date="2021-06" db="EMBL/GenBank/DDBJ databases">
        <title>Caerostris extrusa draft genome.</title>
        <authorList>
            <person name="Kono N."/>
            <person name="Arakawa K."/>
        </authorList>
    </citation>
    <scope>NUCLEOTIDE SEQUENCE [LARGE SCALE GENOMIC DNA]</scope>
</reference>
<dbReference type="Proteomes" id="UP001054945">
    <property type="component" value="Unassembled WGS sequence"/>
</dbReference>
<proteinExistence type="predicted"/>
<feature type="signal peptide" evidence="1">
    <location>
        <begin position="1"/>
        <end position="21"/>
    </location>
</feature>
<accession>A0AAV4QKY5</accession>